<dbReference type="PANTHER" id="PTHR12452:SF0">
    <property type="entry name" value="THIOREDOXIN DOMAIN-CONTAINING PROTEIN 17"/>
    <property type="match status" value="1"/>
</dbReference>
<dbReference type="GO" id="GO:0005829">
    <property type="term" value="C:cytosol"/>
    <property type="evidence" value="ECO:0007669"/>
    <property type="project" value="TreeGrafter"/>
</dbReference>
<organism evidence="3 4">
    <name type="scientific">Claviceps pusilla</name>
    <dbReference type="NCBI Taxonomy" id="123648"/>
    <lineage>
        <taxon>Eukaryota</taxon>
        <taxon>Fungi</taxon>
        <taxon>Dikarya</taxon>
        <taxon>Ascomycota</taxon>
        <taxon>Pezizomycotina</taxon>
        <taxon>Sordariomycetes</taxon>
        <taxon>Hypocreomycetidae</taxon>
        <taxon>Hypocreales</taxon>
        <taxon>Clavicipitaceae</taxon>
        <taxon>Claviceps</taxon>
    </lineage>
</organism>
<feature type="domain" description="Thioredoxin" evidence="2">
    <location>
        <begin position="22"/>
        <end position="102"/>
    </location>
</feature>
<protein>
    <recommendedName>
        <fullName evidence="2">Thioredoxin domain-containing protein</fullName>
    </recommendedName>
</protein>
<dbReference type="PANTHER" id="PTHR12452">
    <property type="entry name" value="42-9-9 PROTEIN-RELATED"/>
    <property type="match status" value="1"/>
</dbReference>
<comment type="similarity">
    <text evidence="1">Belongs to the thioredoxin family.</text>
</comment>
<proteinExistence type="inferred from homology"/>
<dbReference type="InterPro" id="IPR036249">
    <property type="entry name" value="Thioredoxin-like_sf"/>
</dbReference>
<dbReference type="AlphaFoldDB" id="A0A9P7N2W0"/>
<dbReference type="InterPro" id="IPR010357">
    <property type="entry name" value="TXNDC17_dom"/>
</dbReference>
<evidence type="ECO:0000313" key="4">
    <source>
        <dbReference type="Proteomes" id="UP000748025"/>
    </source>
</evidence>
<comment type="caution">
    <text evidence="3">The sequence shown here is derived from an EMBL/GenBank/DDBJ whole genome shotgun (WGS) entry which is preliminary data.</text>
</comment>
<dbReference type="InterPro" id="IPR045108">
    <property type="entry name" value="TXNDC17-like"/>
</dbReference>
<accession>A0A9P7N2W0</accession>
<dbReference type="SUPFAM" id="SSF52833">
    <property type="entry name" value="Thioredoxin-like"/>
    <property type="match status" value="1"/>
</dbReference>
<sequence length="127" mass="14335">MPIIKDFVLPNSPQDLEVPSPEGRKAFLIFVSSDDPETRQPWCPDVRASWPHVVAAFEGQISPTLHVVKVGQRSEWKDPDNVFRKKWNVSGVPTLARFERVNGEVVETARLDENGIMDVGMLHAFLN</sequence>
<evidence type="ECO:0000256" key="1">
    <source>
        <dbReference type="ARBA" id="ARBA00008987"/>
    </source>
</evidence>
<dbReference type="Pfam" id="PF06110">
    <property type="entry name" value="TXD17-like_Trx"/>
    <property type="match status" value="1"/>
</dbReference>
<keyword evidence="4" id="KW-1185">Reference proteome</keyword>
<dbReference type="OrthoDB" id="78947at2759"/>
<evidence type="ECO:0000313" key="3">
    <source>
        <dbReference type="EMBL" id="KAG5978913.1"/>
    </source>
</evidence>
<dbReference type="Gene3D" id="3.40.30.10">
    <property type="entry name" value="Glutaredoxin"/>
    <property type="match status" value="1"/>
</dbReference>
<dbReference type="GO" id="GO:0047134">
    <property type="term" value="F:protein-disulfide reductase [NAD(P)H] activity"/>
    <property type="evidence" value="ECO:0007669"/>
    <property type="project" value="InterPro"/>
</dbReference>
<evidence type="ECO:0000259" key="2">
    <source>
        <dbReference type="Pfam" id="PF06110"/>
    </source>
</evidence>
<gene>
    <name evidence="3" type="ORF">E4U43_006977</name>
</gene>
<reference evidence="3" key="1">
    <citation type="journal article" date="2020" name="bioRxiv">
        <title>Whole genome comparisons of ergot fungi reveals the divergence and evolution of species within the genus Claviceps are the result of varying mechanisms driving genome evolution and host range expansion.</title>
        <authorList>
            <person name="Wyka S.A."/>
            <person name="Mondo S.J."/>
            <person name="Liu M."/>
            <person name="Dettman J."/>
            <person name="Nalam V."/>
            <person name="Broders K.D."/>
        </authorList>
    </citation>
    <scope>NUCLEOTIDE SEQUENCE</scope>
    <source>
        <strain evidence="3">CCC 602</strain>
    </source>
</reference>
<dbReference type="Proteomes" id="UP000748025">
    <property type="component" value="Unassembled WGS sequence"/>
</dbReference>
<name>A0A9P7N2W0_9HYPO</name>
<dbReference type="EMBL" id="SRPW01005043">
    <property type="protein sequence ID" value="KAG5978913.1"/>
    <property type="molecule type" value="Genomic_DNA"/>
</dbReference>